<keyword evidence="2" id="KW-0805">Transcription regulation</keyword>
<sequence>MTGRVNSPPRRLRACASCARVKARCHFREENQTTHICDRDTAKSPGLLSALNNNVDGLSIIQQLKEPEKISEVIQNTNSNLLTISQPLFGFSWPQASQILDLFRKEYIPRFPFVLISSHQTAQSLCEDNPFLFRAVMLVVAPVSETKICKMKRNVLAYLGYRTLVEEDMTLDILQGILVIIAWEHKCHVDNSQVVNLAYLALGYAHNLGITQDTSLSSAQKGGPKLPDAERMNRKEDPFSTEKKRTLLGLYCVLSIQSTRQSRANPLQTPYIDSCLETIAQAQFSPSNSVAEHIVRLIQMSERLSEGFGEPHERTLSRPYAFLLEGTGRRFHSDLSRLSESIAYPNLSNHSQTFEMHRLYLLVRLYEPAIVVACHPDENVSQFVYLLICLRNCLEAMQSFFDIFLGLPVDMILRCSIVTVDQVLFVMLQASRLLLVDIPDWDVQSARQTLDFNAILNRMIAYFEEAEELRKSEMRMFAAFTPEEDRKDAISNTARIAKEIQWLKAWFEAKTHERHMEAASLVELGEDTSEGQITPNWSVGLLDEMPWNIISS</sequence>
<gene>
    <name evidence="7" type="ORF">FEQUK3_LOCUS4972</name>
</gene>
<keyword evidence="5" id="KW-0539">Nucleus</keyword>
<organism evidence="7 8">
    <name type="scientific">Fusarium equiseti</name>
    <name type="common">Fusarium scirpi</name>
    <dbReference type="NCBI Taxonomy" id="61235"/>
    <lineage>
        <taxon>Eukaryota</taxon>
        <taxon>Fungi</taxon>
        <taxon>Dikarya</taxon>
        <taxon>Ascomycota</taxon>
        <taxon>Pezizomycotina</taxon>
        <taxon>Sordariomycetes</taxon>
        <taxon>Hypocreomycetidae</taxon>
        <taxon>Hypocreales</taxon>
        <taxon>Nectriaceae</taxon>
        <taxon>Fusarium</taxon>
        <taxon>Fusarium incarnatum-equiseti species complex</taxon>
    </lineage>
</organism>
<evidence type="ECO:0000256" key="1">
    <source>
        <dbReference type="ARBA" id="ARBA00004123"/>
    </source>
</evidence>
<evidence type="ECO:0000256" key="2">
    <source>
        <dbReference type="ARBA" id="ARBA00023015"/>
    </source>
</evidence>
<dbReference type="AlphaFoldDB" id="A0A8J2IQ64"/>
<feature type="region of interest" description="Disordered" evidence="6">
    <location>
        <begin position="214"/>
        <end position="238"/>
    </location>
</feature>
<evidence type="ECO:0000313" key="7">
    <source>
        <dbReference type="EMBL" id="CAG7559276.1"/>
    </source>
</evidence>
<name>A0A8J2IQ64_FUSEQ</name>
<dbReference type="GO" id="GO:0005634">
    <property type="term" value="C:nucleus"/>
    <property type="evidence" value="ECO:0007669"/>
    <property type="project" value="UniProtKB-SubCell"/>
</dbReference>
<evidence type="ECO:0000256" key="6">
    <source>
        <dbReference type="SAM" id="MobiDB-lite"/>
    </source>
</evidence>
<accession>A0A8J2IQ64</accession>
<feature type="compositionally biased region" description="Basic and acidic residues" evidence="6">
    <location>
        <begin position="227"/>
        <end position="238"/>
    </location>
</feature>
<dbReference type="EMBL" id="CAJSTJ010000129">
    <property type="protein sequence ID" value="CAG7559276.1"/>
    <property type="molecule type" value="Genomic_DNA"/>
</dbReference>
<evidence type="ECO:0008006" key="9">
    <source>
        <dbReference type="Google" id="ProtNLM"/>
    </source>
</evidence>
<evidence type="ECO:0000256" key="3">
    <source>
        <dbReference type="ARBA" id="ARBA00023125"/>
    </source>
</evidence>
<proteinExistence type="predicted"/>
<evidence type="ECO:0000256" key="4">
    <source>
        <dbReference type="ARBA" id="ARBA00023163"/>
    </source>
</evidence>
<dbReference type="PANTHER" id="PTHR31845:SF10">
    <property type="entry name" value="ZN(II)2CYS6 TRANSCRIPTION FACTOR (EUROFUNG)"/>
    <property type="match status" value="1"/>
</dbReference>
<dbReference type="PANTHER" id="PTHR31845">
    <property type="entry name" value="FINGER DOMAIN PROTEIN, PUTATIVE-RELATED"/>
    <property type="match status" value="1"/>
</dbReference>
<keyword evidence="4" id="KW-0804">Transcription</keyword>
<comment type="caution">
    <text evidence="7">The sequence shown here is derived from an EMBL/GenBank/DDBJ whole genome shotgun (WGS) entry which is preliminary data.</text>
</comment>
<protein>
    <recommendedName>
        <fullName evidence="9">Transcription factor</fullName>
    </recommendedName>
</protein>
<dbReference type="Proteomes" id="UP000693738">
    <property type="component" value="Unassembled WGS sequence"/>
</dbReference>
<reference evidence="7" key="1">
    <citation type="submission" date="2021-05" db="EMBL/GenBank/DDBJ databases">
        <authorList>
            <person name="Khan N."/>
        </authorList>
    </citation>
    <scope>NUCLEOTIDE SEQUENCE</scope>
</reference>
<dbReference type="GO" id="GO:0000981">
    <property type="term" value="F:DNA-binding transcription factor activity, RNA polymerase II-specific"/>
    <property type="evidence" value="ECO:0007669"/>
    <property type="project" value="TreeGrafter"/>
</dbReference>
<dbReference type="GO" id="GO:0000976">
    <property type="term" value="F:transcription cis-regulatory region binding"/>
    <property type="evidence" value="ECO:0007669"/>
    <property type="project" value="TreeGrafter"/>
</dbReference>
<evidence type="ECO:0000256" key="5">
    <source>
        <dbReference type="ARBA" id="ARBA00023242"/>
    </source>
</evidence>
<keyword evidence="3" id="KW-0238">DNA-binding</keyword>
<comment type="subcellular location">
    <subcellularLocation>
        <location evidence="1">Nucleus</location>
    </subcellularLocation>
</comment>
<dbReference type="InterPro" id="IPR051089">
    <property type="entry name" value="prtT"/>
</dbReference>
<evidence type="ECO:0000313" key="8">
    <source>
        <dbReference type="Proteomes" id="UP000693738"/>
    </source>
</evidence>